<dbReference type="SUPFAM" id="SSF53807">
    <property type="entry name" value="Helical backbone' metal receptor"/>
    <property type="match status" value="1"/>
</dbReference>
<keyword evidence="3" id="KW-1185">Reference proteome</keyword>
<organism evidence="2 3">
    <name type="scientific">Belliella buryatensis</name>
    <dbReference type="NCBI Taxonomy" id="1500549"/>
    <lineage>
        <taxon>Bacteria</taxon>
        <taxon>Pseudomonadati</taxon>
        <taxon>Bacteroidota</taxon>
        <taxon>Cytophagia</taxon>
        <taxon>Cytophagales</taxon>
        <taxon>Cyclobacteriaceae</taxon>
        <taxon>Belliella</taxon>
    </lineage>
</organism>
<feature type="domain" description="Fe/B12 periplasmic-binding" evidence="1">
    <location>
        <begin position="109"/>
        <end position="383"/>
    </location>
</feature>
<dbReference type="AlphaFoldDB" id="A0A239GQY4"/>
<reference evidence="3" key="1">
    <citation type="submission" date="2017-06" db="EMBL/GenBank/DDBJ databases">
        <authorList>
            <person name="Varghese N."/>
            <person name="Submissions S."/>
        </authorList>
    </citation>
    <scope>NUCLEOTIDE SEQUENCE [LARGE SCALE GENOMIC DNA]</scope>
    <source>
        <strain evidence="3">5C</strain>
    </source>
</reference>
<protein>
    <submittedName>
        <fullName evidence="2">Iron complex transport system substrate-binding protein</fullName>
    </submittedName>
</protein>
<accession>A0A239GQY4</accession>
<dbReference type="PANTHER" id="PTHR30535:SF34">
    <property type="entry name" value="MOLYBDATE-BINDING PROTEIN MOLA"/>
    <property type="match status" value="1"/>
</dbReference>
<name>A0A239GQY4_9BACT</name>
<dbReference type="PROSITE" id="PS50983">
    <property type="entry name" value="FE_B12_PBP"/>
    <property type="match status" value="1"/>
</dbReference>
<evidence type="ECO:0000313" key="3">
    <source>
        <dbReference type="Proteomes" id="UP000198480"/>
    </source>
</evidence>
<gene>
    <name evidence="2" type="ORF">SAMN06295967_11839</name>
</gene>
<sequence>MPLLSLSLRKIKIVNQIMRNLKYLVYLFFLSIAYSCEEKGLSQEQEETILENSYASGFKVIQGDGYKVLEVSKGFPGEHDAFNYLVIEDTTVQLPKRSFDAIITLIPSSVVMTSTSHIPHLDLLDESEKLKAFPNLDLISSLSIRKLIEKGEVKDLGSGAQANIELIIDLKPDLVMISTLGGDLKNIELLKQAGIPAVINGEYVEQDPLGRAEWIKFTGALLGKFEEAVKVFETIALDYVEAKSIAENIRDDEKPKVMAGVMYKDIWYVPGSDSWGTQLLLAAGGDYIFKDQKGTGSAQLNYEYVLDQAQESDFWLGASDFPSLQAMRDADQRYAAFKAFELGNVYSYTSKKGPTGGIEYFELGYIRPDLILKDLISILHPDLLKDYKPYFYTKLNE</sequence>
<dbReference type="InterPro" id="IPR002491">
    <property type="entry name" value="ABC_transptr_periplasmic_BD"/>
</dbReference>
<evidence type="ECO:0000313" key="2">
    <source>
        <dbReference type="EMBL" id="SNS71547.1"/>
    </source>
</evidence>
<dbReference type="GO" id="GO:0071281">
    <property type="term" value="P:cellular response to iron ion"/>
    <property type="evidence" value="ECO:0007669"/>
    <property type="project" value="TreeGrafter"/>
</dbReference>
<dbReference type="EMBL" id="FZOK01000018">
    <property type="protein sequence ID" value="SNS71547.1"/>
    <property type="molecule type" value="Genomic_DNA"/>
</dbReference>
<dbReference type="Proteomes" id="UP000198480">
    <property type="component" value="Unassembled WGS sequence"/>
</dbReference>
<dbReference type="Pfam" id="PF01497">
    <property type="entry name" value="Peripla_BP_2"/>
    <property type="match status" value="1"/>
</dbReference>
<proteinExistence type="predicted"/>
<dbReference type="PANTHER" id="PTHR30535">
    <property type="entry name" value="VITAMIN B12-BINDING PROTEIN"/>
    <property type="match status" value="1"/>
</dbReference>
<dbReference type="InterPro" id="IPR050902">
    <property type="entry name" value="ABC_Transporter_SBP"/>
</dbReference>
<dbReference type="Gene3D" id="3.40.50.1980">
    <property type="entry name" value="Nitrogenase molybdenum iron protein domain"/>
    <property type="match status" value="2"/>
</dbReference>
<evidence type="ECO:0000259" key="1">
    <source>
        <dbReference type="PROSITE" id="PS50983"/>
    </source>
</evidence>